<evidence type="ECO:0000259" key="6">
    <source>
        <dbReference type="Pfam" id="PF01975"/>
    </source>
</evidence>
<comment type="similarity">
    <text evidence="1">Belongs to the SurE nucleotidase family.</text>
</comment>
<dbReference type="Pfam" id="PF01975">
    <property type="entry name" value="SurE"/>
    <property type="match status" value="1"/>
</dbReference>
<evidence type="ECO:0000256" key="5">
    <source>
        <dbReference type="SAM" id="SignalP"/>
    </source>
</evidence>
<name>A0ABR4CMG1_9HELO</name>
<reference evidence="7 8" key="1">
    <citation type="journal article" date="2024" name="Commun. Biol.">
        <title>Comparative genomic analysis of thermophilic fungi reveals convergent evolutionary adaptations and gene losses.</title>
        <authorList>
            <person name="Steindorff A.S."/>
            <person name="Aguilar-Pontes M.V."/>
            <person name="Robinson A.J."/>
            <person name="Andreopoulos B."/>
            <person name="LaButti K."/>
            <person name="Kuo A."/>
            <person name="Mondo S."/>
            <person name="Riley R."/>
            <person name="Otillar R."/>
            <person name="Haridas S."/>
            <person name="Lipzen A."/>
            <person name="Grimwood J."/>
            <person name="Schmutz J."/>
            <person name="Clum A."/>
            <person name="Reid I.D."/>
            <person name="Moisan M.C."/>
            <person name="Butler G."/>
            <person name="Nguyen T.T.M."/>
            <person name="Dewar K."/>
            <person name="Conant G."/>
            <person name="Drula E."/>
            <person name="Henrissat B."/>
            <person name="Hansel C."/>
            <person name="Singer S."/>
            <person name="Hutchinson M.I."/>
            <person name="de Vries R.P."/>
            <person name="Natvig D.O."/>
            <person name="Powell A.J."/>
            <person name="Tsang A."/>
            <person name="Grigoriev I.V."/>
        </authorList>
    </citation>
    <scope>NUCLEOTIDE SEQUENCE [LARGE SCALE GENOMIC DNA]</scope>
    <source>
        <strain evidence="7 8">CBS 494.80</strain>
    </source>
</reference>
<protein>
    <recommendedName>
        <fullName evidence="6">Survival protein SurE-like phosphatase/nucleotidase domain-containing protein</fullName>
    </recommendedName>
</protein>
<feature type="compositionally biased region" description="Acidic residues" evidence="4">
    <location>
        <begin position="88"/>
        <end position="97"/>
    </location>
</feature>
<keyword evidence="2" id="KW-0479">Metal-binding</keyword>
<comment type="caution">
    <text evidence="7">The sequence shown here is derived from an EMBL/GenBank/DDBJ whole genome shotgun (WGS) entry which is preliminary data.</text>
</comment>
<evidence type="ECO:0000256" key="1">
    <source>
        <dbReference type="ARBA" id="ARBA00011062"/>
    </source>
</evidence>
<gene>
    <name evidence="7" type="ORF">VTL71DRAFT_13592</name>
</gene>
<dbReference type="InterPro" id="IPR030048">
    <property type="entry name" value="SurE"/>
</dbReference>
<keyword evidence="3" id="KW-0378">Hydrolase</keyword>
<sequence>MRSFLIDIKWLLFASIFPSMVDSNDINKAQINFILPTLAHGSNIIMSNDDGWAEVNLRAFYNTLKDAGESPVVSAPAKNKSGTGSLDGEAEEVEDGCEFGSCPPGSPAIGYNSSDPRLNYVNSYPVTSMAYGITTLSPKYFKGPPDFAVSGPNVGTNYDVQVPFSGTVGAAVEAIKRGIPAIAFSGRSGEQTAWTVPTPAYSAIYAQLATNLTTTLLNSGKPYLPEGVWLNVNFPASTSALCSKASDFKFILSRIWPAVPFVDPEDIETCGDDRLPLSRKVVGINGCYASVSVGDINKLDADAAAQAVVLKKLSSILACLPRE</sequence>
<evidence type="ECO:0000256" key="2">
    <source>
        <dbReference type="ARBA" id="ARBA00022723"/>
    </source>
</evidence>
<feature type="domain" description="Survival protein SurE-like phosphatase/nucleotidase" evidence="6">
    <location>
        <begin position="44"/>
        <end position="239"/>
    </location>
</feature>
<dbReference type="InterPro" id="IPR002828">
    <property type="entry name" value="SurE-like_Pase/nucleotidase"/>
</dbReference>
<dbReference type="Gene3D" id="3.40.1210.10">
    <property type="entry name" value="Survival protein SurE-like phosphatase/nucleotidase"/>
    <property type="match status" value="1"/>
</dbReference>
<evidence type="ECO:0000256" key="3">
    <source>
        <dbReference type="ARBA" id="ARBA00022801"/>
    </source>
</evidence>
<feature type="signal peptide" evidence="5">
    <location>
        <begin position="1"/>
        <end position="23"/>
    </location>
</feature>
<keyword evidence="5" id="KW-0732">Signal</keyword>
<dbReference type="PANTHER" id="PTHR30457:SF0">
    <property type="entry name" value="PHOSPHATASE, PUTATIVE (AFU_ORTHOLOGUE AFUA_4G01070)-RELATED"/>
    <property type="match status" value="1"/>
</dbReference>
<feature type="chain" id="PRO_5046145874" description="Survival protein SurE-like phosphatase/nucleotidase domain-containing protein" evidence="5">
    <location>
        <begin position="24"/>
        <end position="323"/>
    </location>
</feature>
<dbReference type="Proteomes" id="UP001595075">
    <property type="component" value="Unassembled WGS sequence"/>
</dbReference>
<dbReference type="InterPro" id="IPR036523">
    <property type="entry name" value="SurE-like_sf"/>
</dbReference>
<evidence type="ECO:0000313" key="8">
    <source>
        <dbReference type="Proteomes" id="UP001595075"/>
    </source>
</evidence>
<accession>A0ABR4CMG1</accession>
<dbReference type="PANTHER" id="PTHR30457">
    <property type="entry name" value="5'-NUCLEOTIDASE SURE"/>
    <property type="match status" value="1"/>
</dbReference>
<proteinExistence type="inferred from homology"/>
<evidence type="ECO:0000313" key="7">
    <source>
        <dbReference type="EMBL" id="KAL2070566.1"/>
    </source>
</evidence>
<organism evidence="7 8">
    <name type="scientific">Oculimacula yallundae</name>
    <dbReference type="NCBI Taxonomy" id="86028"/>
    <lineage>
        <taxon>Eukaryota</taxon>
        <taxon>Fungi</taxon>
        <taxon>Dikarya</taxon>
        <taxon>Ascomycota</taxon>
        <taxon>Pezizomycotina</taxon>
        <taxon>Leotiomycetes</taxon>
        <taxon>Helotiales</taxon>
        <taxon>Ploettnerulaceae</taxon>
        <taxon>Oculimacula</taxon>
    </lineage>
</organism>
<keyword evidence="8" id="KW-1185">Reference proteome</keyword>
<dbReference type="EMBL" id="JAZHXI010000006">
    <property type="protein sequence ID" value="KAL2070566.1"/>
    <property type="molecule type" value="Genomic_DNA"/>
</dbReference>
<evidence type="ECO:0000256" key="4">
    <source>
        <dbReference type="SAM" id="MobiDB-lite"/>
    </source>
</evidence>
<dbReference type="SUPFAM" id="SSF64167">
    <property type="entry name" value="SurE-like"/>
    <property type="match status" value="1"/>
</dbReference>
<feature type="region of interest" description="Disordered" evidence="4">
    <location>
        <begin position="70"/>
        <end position="101"/>
    </location>
</feature>